<sequence length="804" mass="93751">MLKFVLCNSIGLNPKCKTSEMSRAITFATFLLIPASILLLLCCLSVPITRLVSLGSLSDLRFGIFGYCFVKGACSSIQLGYNLDAAISLKPKYSSDFYFSFYKNSKLSNAFIVHVAAAALTIITFFFTLIAHIEKPSKNEFFLIIILIISFFAIAASLLSFVIDVLFFIPHLDWGSWCVLSACILNVLVFGIVHFARKHLVASQAGKIKTSFSYHSQRYPEPNFLYMKNFRPSKYPEAHIKPEKKECIEKSKPKLDPPKYSSNDTTTYVSNSKKPELPPLNIQLDDYHKMSSMNFLDPTYCNSEPHYGLHFTGQCSNANNKDISKNDNATREIHEKTNSTDNHLKDQSRCHSRNPREHPRNHLRYYSADVPRDYSRDHMRNYPKNHSRYHSADVPRHYPREHPFADVSREPPRNLRQYPRGPPREHLREPPREHLREPQREYLREPPREYLREPSKEPPREHLREPPRGPPREHLREPQRGPPREHLREPLREHLRAPPREHLREPQREYLREPPREYLREPPREHLREPPRGPPREHLREPPREHLREPPREHLREPPREHLREPLREHRREPPKEPPREHLMPQNYPWQDSLTEKGKTCDNFNNLYDEYVPPRQSWKNYPLSQNECTLSEESVERQPSSFPNYKTRAPDKPYESDFTEQKTVPQNHTSYASRSYCEDTDYHFPNNSERLLSSKNGNAHIHQNYQNDNCVQGQESSHRLRSPTASTSSHFTSISQRGINPNWVPPSKEQISLIRNPKQNIIDATLLNNPNSEIFGNSHKNMGVVGSIGACKIFLTTVFSANEL</sequence>
<gene>
    <name evidence="1" type="ORF">PORY_000921</name>
</gene>
<keyword evidence="2" id="KW-1185">Reference proteome</keyword>
<comment type="caution">
    <text evidence="1">The sequence shown here is derived from an EMBL/GenBank/DDBJ whole genome shotgun (WGS) entry which is preliminary data.</text>
</comment>
<reference evidence="1 2" key="1">
    <citation type="journal article" date="2021" name="Commun. Biol.">
        <title>Genomic insights into the host specific adaptation of the Pneumocystis genus.</title>
        <authorList>
            <person name="Cisse O.H."/>
            <person name="Ma L."/>
            <person name="Dekker J.P."/>
            <person name="Khil P.P."/>
            <person name="Youn J.-H."/>
            <person name="Brenchley J.M."/>
            <person name="Blair R."/>
            <person name="Pahar B."/>
            <person name="Chabe M."/>
            <person name="Van Rompay K.K.A."/>
            <person name="Keesler R."/>
            <person name="Sukura A."/>
            <person name="Hirsch V."/>
            <person name="Kutty G."/>
            <person name="Liu Y."/>
            <person name="Peng L."/>
            <person name="Chen J."/>
            <person name="Song J."/>
            <person name="Weissenbacher-Lang C."/>
            <person name="Xu J."/>
            <person name="Upham N.S."/>
            <person name="Stajich J.E."/>
            <person name="Cuomo C.A."/>
            <person name="Cushion M.T."/>
            <person name="Kovacs J.A."/>
        </authorList>
    </citation>
    <scope>NUCLEOTIDE SEQUENCE [LARGE SCALE GENOMIC DNA]</scope>
    <source>
        <strain evidence="1 2">RABM</strain>
    </source>
</reference>
<dbReference type="EMBL" id="JABTEG010000002">
    <property type="protein sequence ID" value="KAG4306011.1"/>
    <property type="molecule type" value="Genomic_DNA"/>
</dbReference>
<organism evidence="1 2">
    <name type="scientific">Pneumocystis oryctolagi</name>
    <dbReference type="NCBI Taxonomy" id="42067"/>
    <lineage>
        <taxon>Eukaryota</taxon>
        <taxon>Fungi</taxon>
        <taxon>Dikarya</taxon>
        <taxon>Ascomycota</taxon>
        <taxon>Taphrinomycotina</taxon>
        <taxon>Pneumocystomycetes</taxon>
        <taxon>Pneumocystaceae</taxon>
        <taxon>Pneumocystis</taxon>
    </lineage>
</organism>
<protein>
    <submittedName>
        <fullName evidence="1">Uncharacterized protein</fullName>
    </submittedName>
</protein>
<proteinExistence type="predicted"/>
<dbReference type="Proteomes" id="UP000768646">
    <property type="component" value="Unassembled WGS sequence"/>
</dbReference>
<evidence type="ECO:0000313" key="1">
    <source>
        <dbReference type="EMBL" id="KAG4306011.1"/>
    </source>
</evidence>
<name>A0ACB7CEK4_9ASCO</name>
<accession>A0ACB7CEK4</accession>
<evidence type="ECO:0000313" key="2">
    <source>
        <dbReference type="Proteomes" id="UP000768646"/>
    </source>
</evidence>